<reference evidence="2" key="1">
    <citation type="submission" date="2020-07" db="EMBL/GenBank/DDBJ databases">
        <authorList>
            <person name="Tarantini F.S."/>
            <person name="Hong K.W."/>
            <person name="Chan K.G."/>
        </authorList>
    </citation>
    <scope>NUCLEOTIDE SEQUENCE</scope>
    <source>
        <strain evidence="2">32-07</strain>
    </source>
</reference>
<evidence type="ECO:0000259" key="1">
    <source>
        <dbReference type="Pfam" id="PF04149"/>
    </source>
</evidence>
<dbReference type="EMBL" id="CP059572">
    <property type="protein sequence ID" value="QXJ23218.1"/>
    <property type="molecule type" value="Genomic_DNA"/>
</dbReference>
<feature type="domain" description="DUF397" evidence="1">
    <location>
        <begin position="64"/>
        <end position="116"/>
    </location>
</feature>
<sequence length="123" mass="13072">MTAPDLSAVKWRKASRSAHEGGDCVEIGSIPQVAVEAWHKASRSAHQGGDCVEVGEVTRASAEAWRKASRSGHEGGQCVEVAEVGPVVAVRDSKDPDGPKLAFGAADWRAFTRRVRASAYDLT</sequence>
<organism evidence="2 3">
    <name type="scientific">Actinomadura graeca</name>
    <dbReference type="NCBI Taxonomy" id="2750812"/>
    <lineage>
        <taxon>Bacteria</taxon>
        <taxon>Bacillati</taxon>
        <taxon>Actinomycetota</taxon>
        <taxon>Actinomycetes</taxon>
        <taxon>Streptosporangiales</taxon>
        <taxon>Thermomonosporaceae</taxon>
        <taxon>Actinomadura</taxon>
    </lineage>
</organism>
<feature type="domain" description="DUF397" evidence="1">
    <location>
        <begin position="10"/>
        <end position="34"/>
    </location>
</feature>
<evidence type="ECO:0000313" key="2">
    <source>
        <dbReference type="EMBL" id="QXJ23218.1"/>
    </source>
</evidence>
<accession>A0ABX8QWY1</accession>
<protein>
    <submittedName>
        <fullName evidence="2">DUF397 domain-containing protein</fullName>
    </submittedName>
</protein>
<dbReference type="InterPro" id="IPR007278">
    <property type="entry name" value="DUF397"/>
</dbReference>
<dbReference type="Pfam" id="PF04149">
    <property type="entry name" value="DUF397"/>
    <property type="match status" value="2"/>
</dbReference>
<gene>
    <name evidence="2" type="ORF">AGRA3207_004347</name>
</gene>
<dbReference type="Proteomes" id="UP001049518">
    <property type="component" value="Chromosome"/>
</dbReference>
<evidence type="ECO:0000313" key="3">
    <source>
        <dbReference type="Proteomes" id="UP001049518"/>
    </source>
</evidence>
<proteinExistence type="predicted"/>
<keyword evidence="3" id="KW-1185">Reference proteome</keyword>
<name>A0ABX8QWY1_9ACTN</name>